<accession>A0A072NG69</accession>
<name>A0A072NG69_SCHAZ</name>
<keyword evidence="1" id="KW-1133">Transmembrane helix</keyword>
<evidence type="ECO:0000313" key="2">
    <source>
        <dbReference type="EMBL" id="KEF35928.1"/>
    </source>
</evidence>
<keyword evidence="1" id="KW-0472">Membrane</keyword>
<proteinExistence type="predicted"/>
<gene>
    <name evidence="2" type="ORF">M670_04901</name>
</gene>
<dbReference type="AlphaFoldDB" id="A0A072NG69"/>
<keyword evidence="1" id="KW-0812">Transmembrane</keyword>
<dbReference type="Proteomes" id="UP000027936">
    <property type="component" value="Unassembled WGS sequence"/>
</dbReference>
<evidence type="ECO:0000256" key="1">
    <source>
        <dbReference type="SAM" id="Phobius"/>
    </source>
</evidence>
<feature type="transmembrane region" description="Helical" evidence="1">
    <location>
        <begin position="36"/>
        <end position="53"/>
    </location>
</feature>
<dbReference type="EMBL" id="JJRY01000042">
    <property type="protein sequence ID" value="KEF35928.1"/>
    <property type="molecule type" value="Genomic_DNA"/>
</dbReference>
<dbReference type="PATRIC" id="fig|1348973.3.peg.4768"/>
<comment type="caution">
    <text evidence="2">The sequence shown here is derived from an EMBL/GenBank/DDBJ whole genome shotgun (WGS) entry which is preliminary data.</text>
</comment>
<reference evidence="2 3" key="1">
    <citation type="submission" date="2014-04" db="EMBL/GenBank/DDBJ databases">
        <title>Draft genome sequence of Bacillus azotoformans MEV2011, a (co-) denitrifying strain unable to grow in the presence of oxygen.</title>
        <authorList>
            <person name="Nielsen M."/>
            <person name="Schreiber L."/>
            <person name="Finster K."/>
            <person name="Schramm A."/>
        </authorList>
    </citation>
    <scope>NUCLEOTIDE SEQUENCE [LARGE SCALE GENOMIC DNA]</scope>
    <source>
        <strain evidence="2 3">MEV2011</strain>
    </source>
</reference>
<protein>
    <submittedName>
        <fullName evidence="2">Uncharacterized protein</fullName>
    </submittedName>
</protein>
<sequence length="81" mass="8931">MGSMSVLVGFLALYGGPTYNKKRHENDGLDSSGADSIIGAIIALSVVILLRLLPYQVVKTLLFIFAFICFCFSVYAFTYLR</sequence>
<feature type="transmembrane region" description="Helical" evidence="1">
    <location>
        <begin position="60"/>
        <end position="80"/>
    </location>
</feature>
<evidence type="ECO:0000313" key="3">
    <source>
        <dbReference type="Proteomes" id="UP000027936"/>
    </source>
</evidence>
<organism evidence="2 3">
    <name type="scientific">Schinkia azotoformans MEV2011</name>
    <dbReference type="NCBI Taxonomy" id="1348973"/>
    <lineage>
        <taxon>Bacteria</taxon>
        <taxon>Bacillati</taxon>
        <taxon>Bacillota</taxon>
        <taxon>Bacilli</taxon>
        <taxon>Bacillales</taxon>
        <taxon>Bacillaceae</taxon>
        <taxon>Calidifontibacillus/Schinkia group</taxon>
        <taxon>Schinkia</taxon>
    </lineage>
</organism>